<keyword evidence="6" id="KW-1185">Reference proteome</keyword>
<accession>A0A3P4B6I8</accession>
<dbReference type="InterPro" id="IPR008920">
    <property type="entry name" value="TF_FadR/GntR_C"/>
</dbReference>
<keyword evidence="3" id="KW-0804">Transcription</keyword>
<dbReference type="InterPro" id="IPR036388">
    <property type="entry name" value="WH-like_DNA-bd_sf"/>
</dbReference>
<keyword evidence="1" id="KW-0805">Transcription regulation</keyword>
<gene>
    <name evidence="5" type="primary">csiR_10</name>
    <name evidence="5" type="ORF">PIGHUM_02872</name>
</gene>
<dbReference type="SMART" id="SM00345">
    <property type="entry name" value="HTH_GNTR"/>
    <property type="match status" value="1"/>
</dbReference>
<dbReference type="Proteomes" id="UP000277294">
    <property type="component" value="Unassembled WGS sequence"/>
</dbReference>
<dbReference type="PANTHER" id="PTHR43537">
    <property type="entry name" value="TRANSCRIPTIONAL REGULATOR, GNTR FAMILY"/>
    <property type="match status" value="1"/>
</dbReference>
<dbReference type="PROSITE" id="PS50949">
    <property type="entry name" value="HTH_GNTR"/>
    <property type="match status" value="1"/>
</dbReference>
<evidence type="ECO:0000259" key="4">
    <source>
        <dbReference type="PROSITE" id="PS50949"/>
    </source>
</evidence>
<dbReference type="GO" id="GO:0003677">
    <property type="term" value="F:DNA binding"/>
    <property type="evidence" value="ECO:0007669"/>
    <property type="project" value="UniProtKB-KW"/>
</dbReference>
<organism evidence="5 6">
    <name type="scientific">Pigmentiphaga humi</name>
    <dbReference type="NCBI Taxonomy" id="2478468"/>
    <lineage>
        <taxon>Bacteria</taxon>
        <taxon>Pseudomonadati</taxon>
        <taxon>Pseudomonadota</taxon>
        <taxon>Betaproteobacteria</taxon>
        <taxon>Burkholderiales</taxon>
        <taxon>Alcaligenaceae</taxon>
        <taxon>Pigmentiphaga</taxon>
    </lineage>
</organism>
<evidence type="ECO:0000256" key="1">
    <source>
        <dbReference type="ARBA" id="ARBA00023015"/>
    </source>
</evidence>
<dbReference type="PANTHER" id="PTHR43537:SF20">
    <property type="entry name" value="HTH-TYPE TRANSCRIPTIONAL REPRESSOR GLAR"/>
    <property type="match status" value="1"/>
</dbReference>
<evidence type="ECO:0000256" key="3">
    <source>
        <dbReference type="ARBA" id="ARBA00023163"/>
    </source>
</evidence>
<evidence type="ECO:0000313" key="5">
    <source>
        <dbReference type="EMBL" id="VCU70795.1"/>
    </source>
</evidence>
<dbReference type="SUPFAM" id="SSF46785">
    <property type="entry name" value="Winged helix' DNA-binding domain"/>
    <property type="match status" value="1"/>
</dbReference>
<dbReference type="Pfam" id="PF00392">
    <property type="entry name" value="GntR"/>
    <property type="match status" value="1"/>
</dbReference>
<sequence>MSALPSSPTTASALQWTIRQDLINGVYPAGAKLRIRELAERYGVGTIPLREALSRLCSTGFVVAVDQKGFRVSEISESELRDITHARRQLESLALREGIARRDAGWEGRVLAASHQLKHIPLYQDGVLNPDWERAHETFHEILTSGGDSEWIARFCATLREQTARYRALSAGIGHAEHRDVDAEHGAIVQAILDHDADRACELLCEHFSATTRLVGELLKRRAAA</sequence>
<dbReference type="EMBL" id="UWPJ01000023">
    <property type="protein sequence ID" value="VCU70795.1"/>
    <property type="molecule type" value="Genomic_DNA"/>
</dbReference>
<evidence type="ECO:0000256" key="2">
    <source>
        <dbReference type="ARBA" id="ARBA00023125"/>
    </source>
</evidence>
<dbReference type="AlphaFoldDB" id="A0A3P4B6I8"/>
<dbReference type="InterPro" id="IPR011711">
    <property type="entry name" value="GntR_C"/>
</dbReference>
<reference evidence="5 6" key="1">
    <citation type="submission" date="2018-10" db="EMBL/GenBank/DDBJ databases">
        <authorList>
            <person name="Criscuolo A."/>
        </authorList>
    </citation>
    <scope>NUCLEOTIDE SEQUENCE [LARGE SCALE GENOMIC DNA]</scope>
    <source>
        <strain evidence="5">DnA1</strain>
    </source>
</reference>
<dbReference type="SUPFAM" id="SSF48008">
    <property type="entry name" value="GntR ligand-binding domain-like"/>
    <property type="match status" value="1"/>
</dbReference>
<keyword evidence="2" id="KW-0238">DNA-binding</keyword>
<dbReference type="InterPro" id="IPR036390">
    <property type="entry name" value="WH_DNA-bd_sf"/>
</dbReference>
<name>A0A3P4B6I8_9BURK</name>
<dbReference type="OrthoDB" id="9799812at2"/>
<proteinExistence type="predicted"/>
<dbReference type="Pfam" id="PF07729">
    <property type="entry name" value="FCD"/>
    <property type="match status" value="1"/>
</dbReference>
<dbReference type="GO" id="GO:0003700">
    <property type="term" value="F:DNA-binding transcription factor activity"/>
    <property type="evidence" value="ECO:0007669"/>
    <property type="project" value="InterPro"/>
</dbReference>
<dbReference type="RefSeq" id="WP_124080263.1">
    <property type="nucleotide sequence ID" value="NZ_UWPJ01000023.1"/>
</dbReference>
<protein>
    <submittedName>
        <fullName evidence="5">HTH-type transcriptional repressor CsiR</fullName>
    </submittedName>
</protein>
<dbReference type="CDD" id="cd07377">
    <property type="entry name" value="WHTH_GntR"/>
    <property type="match status" value="1"/>
</dbReference>
<dbReference type="Gene3D" id="1.10.10.10">
    <property type="entry name" value="Winged helix-like DNA-binding domain superfamily/Winged helix DNA-binding domain"/>
    <property type="match status" value="1"/>
</dbReference>
<dbReference type="Gene3D" id="1.20.120.530">
    <property type="entry name" value="GntR ligand-binding domain-like"/>
    <property type="match status" value="1"/>
</dbReference>
<dbReference type="InterPro" id="IPR000524">
    <property type="entry name" value="Tscrpt_reg_HTH_GntR"/>
</dbReference>
<feature type="domain" description="HTH gntR-type" evidence="4">
    <location>
        <begin position="8"/>
        <end position="75"/>
    </location>
</feature>
<evidence type="ECO:0000313" key="6">
    <source>
        <dbReference type="Proteomes" id="UP000277294"/>
    </source>
</evidence>
<dbReference type="SMART" id="SM00895">
    <property type="entry name" value="FCD"/>
    <property type="match status" value="1"/>
</dbReference>